<dbReference type="Gene3D" id="3.30.450.20">
    <property type="entry name" value="PAS domain"/>
    <property type="match status" value="3"/>
</dbReference>
<dbReference type="RefSeq" id="WP_313980678.1">
    <property type="nucleotide sequence ID" value="NZ_JASJOS010000006.1"/>
</dbReference>
<dbReference type="InterPro" id="IPR036097">
    <property type="entry name" value="HisK_dim/P_sf"/>
</dbReference>
<dbReference type="SUPFAM" id="SSF55874">
    <property type="entry name" value="ATPase domain of HSP90 chaperone/DNA topoisomerase II/histidine kinase"/>
    <property type="match status" value="1"/>
</dbReference>
<evidence type="ECO:0000313" key="10">
    <source>
        <dbReference type="Proteomes" id="UP001241110"/>
    </source>
</evidence>
<dbReference type="EC" id="2.7.13.3" evidence="2"/>
<dbReference type="SMART" id="SM00387">
    <property type="entry name" value="HATPase_c"/>
    <property type="match status" value="1"/>
</dbReference>
<dbReference type="Pfam" id="PF02518">
    <property type="entry name" value="HATPase_c"/>
    <property type="match status" value="1"/>
</dbReference>
<dbReference type="InterPro" id="IPR003594">
    <property type="entry name" value="HATPase_dom"/>
</dbReference>
<reference evidence="9" key="1">
    <citation type="submission" date="2023-05" db="EMBL/GenBank/DDBJ databases">
        <authorList>
            <person name="Zhang X."/>
        </authorList>
    </citation>
    <scope>NUCLEOTIDE SEQUENCE</scope>
    <source>
        <strain evidence="9">YF14B1</strain>
    </source>
</reference>
<dbReference type="InterPro" id="IPR003661">
    <property type="entry name" value="HisK_dim/P_dom"/>
</dbReference>
<dbReference type="GO" id="GO:0005524">
    <property type="term" value="F:ATP binding"/>
    <property type="evidence" value="ECO:0007669"/>
    <property type="project" value="UniProtKB-KW"/>
</dbReference>
<evidence type="ECO:0000313" key="9">
    <source>
        <dbReference type="EMBL" id="MDJ1482059.1"/>
    </source>
</evidence>
<keyword evidence="3" id="KW-0597">Phosphoprotein</keyword>
<dbReference type="PROSITE" id="PS50109">
    <property type="entry name" value="HIS_KIN"/>
    <property type="match status" value="1"/>
</dbReference>
<dbReference type="InterPro" id="IPR004358">
    <property type="entry name" value="Sig_transdc_His_kin-like_C"/>
</dbReference>
<dbReference type="InterPro" id="IPR036890">
    <property type="entry name" value="HATPase_C_sf"/>
</dbReference>
<evidence type="ECO:0000256" key="6">
    <source>
        <dbReference type="SAM" id="Coils"/>
    </source>
</evidence>
<dbReference type="InterPro" id="IPR052162">
    <property type="entry name" value="Sensor_kinase/Photoreceptor"/>
</dbReference>
<dbReference type="PROSITE" id="PS50113">
    <property type="entry name" value="PAC"/>
    <property type="match status" value="2"/>
</dbReference>
<dbReference type="Gene3D" id="1.10.287.130">
    <property type="match status" value="1"/>
</dbReference>
<dbReference type="Pfam" id="PF08447">
    <property type="entry name" value="PAS_3"/>
    <property type="match status" value="1"/>
</dbReference>
<feature type="domain" description="Histidine kinase" evidence="7">
    <location>
        <begin position="419"/>
        <end position="636"/>
    </location>
</feature>
<evidence type="ECO:0000259" key="7">
    <source>
        <dbReference type="PROSITE" id="PS50109"/>
    </source>
</evidence>
<dbReference type="InterPro" id="IPR001610">
    <property type="entry name" value="PAC"/>
</dbReference>
<evidence type="ECO:0000259" key="8">
    <source>
        <dbReference type="PROSITE" id="PS50113"/>
    </source>
</evidence>
<dbReference type="PANTHER" id="PTHR43304">
    <property type="entry name" value="PHYTOCHROME-LIKE PROTEIN CPH1"/>
    <property type="match status" value="1"/>
</dbReference>
<comment type="caution">
    <text evidence="9">The sequence shown here is derived from an EMBL/GenBank/DDBJ whole genome shotgun (WGS) entry which is preliminary data.</text>
</comment>
<dbReference type="NCBIfam" id="TIGR00229">
    <property type="entry name" value="sensory_box"/>
    <property type="match status" value="2"/>
</dbReference>
<keyword evidence="4" id="KW-0808">Transferase</keyword>
<dbReference type="SUPFAM" id="SSF47384">
    <property type="entry name" value="Homodimeric domain of signal transducing histidine kinase"/>
    <property type="match status" value="1"/>
</dbReference>
<sequence length="639" mass="73272">MRLSSIIPGPQLDSEILTEDTFQRIIGLSSVIIHIHRISDLKIIFINKEINDLLGYSLVDLEEMNRSLPGISDNLFPEGFTGVYDGLPKVWLKESTVKHKDGSVRYIKTRYTVLKKGQKQATEILGYSEDITEEKILVEQLRQQELIMTQAEVALKFGSWEWDISTNKIVWSKGLWEIFGQDSQLFELNYDSFLSLIDFKDQKRMNDCIAKCTKDHVPYEIEHRIIRPDGEQRILLGKGQTICDEAGNTIKLRGSAADITEIRNTTLQLINSEALLKEAESIMGYGSWELCLDTGKMSWSKGMFQLHEVAENAFQTISFDEYLNYFIKKEYRDIVKNASFEAIANQQTFHIEAQLVTSKKQSRIVIIHGRIGEDGSEYPRRMVGSINDITQLRKYEEELESKIQELNHSNQELEQFAYVASHDLQEPLRKIRAFAEFLQQRLGSKLTESEFDSLERMRESAKRMQEMIHTLLEFSRIGRSQQTFIELDLSQTLQKVLEDLEEMINERQAIIQIGNLPKIMGVSTQMHQLFLNLIGNALKFNTHQPVVVVSASLNQQIDTKKYWKISVSDNGIGFDAEYAEQIFILFRRLNARFEYSGTGIGLSICKRIVEGHGGTIWAESIPGNGATFTFTLPFSESLL</sequence>
<evidence type="ECO:0000256" key="3">
    <source>
        <dbReference type="ARBA" id="ARBA00022553"/>
    </source>
</evidence>
<evidence type="ECO:0000256" key="5">
    <source>
        <dbReference type="ARBA" id="ARBA00022777"/>
    </source>
</evidence>
<proteinExistence type="predicted"/>
<dbReference type="CDD" id="cd00082">
    <property type="entry name" value="HisKA"/>
    <property type="match status" value="1"/>
</dbReference>
<feature type="coiled-coil region" evidence="6">
    <location>
        <begin position="389"/>
        <end position="416"/>
    </location>
</feature>
<dbReference type="InterPro" id="IPR000700">
    <property type="entry name" value="PAS-assoc_C"/>
</dbReference>
<protein>
    <recommendedName>
        <fullName evidence="2">histidine kinase</fullName>
        <ecNumber evidence="2">2.7.13.3</ecNumber>
    </recommendedName>
</protein>
<dbReference type="SMART" id="SM00086">
    <property type="entry name" value="PAC"/>
    <property type="match status" value="3"/>
</dbReference>
<feature type="domain" description="PAC" evidence="8">
    <location>
        <begin position="219"/>
        <end position="271"/>
    </location>
</feature>
<name>A0AAE3U9T4_9BACT</name>
<dbReference type="EMBL" id="JASJOS010000006">
    <property type="protein sequence ID" value="MDJ1482059.1"/>
    <property type="molecule type" value="Genomic_DNA"/>
</dbReference>
<dbReference type="GO" id="GO:0000155">
    <property type="term" value="F:phosphorelay sensor kinase activity"/>
    <property type="evidence" value="ECO:0007669"/>
    <property type="project" value="InterPro"/>
</dbReference>
<gene>
    <name evidence="9" type="ORF">QNI16_16270</name>
</gene>
<dbReference type="PRINTS" id="PR00344">
    <property type="entry name" value="BCTRLSENSOR"/>
</dbReference>
<dbReference type="InterPro" id="IPR000014">
    <property type="entry name" value="PAS"/>
</dbReference>
<dbReference type="Proteomes" id="UP001241110">
    <property type="component" value="Unassembled WGS sequence"/>
</dbReference>
<keyword evidence="6" id="KW-0175">Coiled coil</keyword>
<keyword evidence="5" id="KW-0418">Kinase</keyword>
<dbReference type="InterPro" id="IPR035965">
    <property type="entry name" value="PAS-like_dom_sf"/>
</dbReference>
<keyword evidence="9" id="KW-0067">ATP-binding</keyword>
<evidence type="ECO:0000256" key="4">
    <source>
        <dbReference type="ARBA" id="ARBA00022679"/>
    </source>
</evidence>
<dbReference type="PANTHER" id="PTHR43304:SF1">
    <property type="entry name" value="PAC DOMAIN-CONTAINING PROTEIN"/>
    <property type="match status" value="1"/>
</dbReference>
<organism evidence="9 10">
    <name type="scientific">Xanthocytophaga flava</name>
    <dbReference type="NCBI Taxonomy" id="3048013"/>
    <lineage>
        <taxon>Bacteria</taxon>
        <taxon>Pseudomonadati</taxon>
        <taxon>Bacteroidota</taxon>
        <taxon>Cytophagia</taxon>
        <taxon>Cytophagales</taxon>
        <taxon>Rhodocytophagaceae</taxon>
        <taxon>Xanthocytophaga</taxon>
    </lineage>
</organism>
<comment type="catalytic activity">
    <reaction evidence="1">
        <text>ATP + protein L-histidine = ADP + protein N-phospho-L-histidine.</text>
        <dbReference type="EC" id="2.7.13.3"/>
    </reaction>
</comment>
<dbReference type="CDD" id="cd00130">
    <property type="entry name" value="PAS"/>
    <property type="match status" value="2"/>
</dbReference>
<dbReference type="SMART" id="SM00388">
    <property type="entry name" value="HisKA"/>
    <property type="match status" value="1"/>
</dbReference>
<dbReference type="InterPro" id="IPR013655">
    <property type="entry name" value="PAS_fold_3"/>
</dbReference>
<dbReference type="Gene3D" id="3.30.565.10">
    <property type="entry name" value="Histidine kinase-like ATPase, C-terminal domain"/>
    <property type="match status" value="1"/>
</dbReference>
<dbReference type="AlphaFoldDB" id="A0AAE3U9T4"/>
<accession>A0AAE3U9T4</accession>
<evidence type="ECO:0000256" key="1">
    <source>
        <dbReference type="ARBA" id="ARBA00000085"/>
    </source>
</evidence>
<evidence type="ECO:0000256" key="2">
    <source>
        <dbReference type="ARBA" id="ARBA00012438"/>
    </source>
</evidence>
<dbReference type="FunFam" id="3.30.565.10:FF:000006">
    <property type="entry name" value="Sensor histidine kinase WalK"/>
    <property type="match status" value="1"/>
</dbReference>
<keyword evidence="9" id="KW-0547">Nucleotide-binding</keyword>
<dbReference type="Pfam" id="PF00512">
    <property type="entry name" value="HisKA"/>
    <property type="match status" value="1"/>
</dbReference>
<dbReference type="InterPro" id="IPR005467">
    <property type="entry name" value="His_kinase_dom"/>
</dbReference>
<dbReference type="SUPFAM" id="SSF55785">
    <property type="entry name" value="PYP-like sensor domain (PAS domain)"/>
    <property type="match status" value="3"/>
</dbReference>
<dbReference type="Gene3D" id="2.10.70.100">
    <property type="match status" value="1"/>
</dbReference>
<feature type="domain" description="PAC" evidence="8">
    <location>
        <begin position="91"/>
        <end position="143"/>
    </location>
</feature>